<comment type="caution">
    <text evidence="1">The sequence shown here is derived from an EMBL/GenBank/DDBJ whole genome shotgun (WGS) entry which is preliminary data.</text>
</comment>
<gene>
    <name evidence="1" type="ORF">EVAR_56575_1</name>
</gene>
<evidence type="ECO:0000313" key="1">
    <source>
        <dbReference type="EMBL" id="GBP80937.1"/>
    </source>
</evidence>
<sequence length="131" mass="14789">MLHQMWSFKIFSSLSKSDLIPPIQDPRPTYKWSHKRSICSGVVSCAASSMSWPRTPYIDPVIMEQSRRSPGPTRGHHFVPRACGIYHGFNISFGDGHKPRTSTVQPTELTTPNGLTKFLLVINEHQFLGTH</sequence>
<dbReference type="EMBL" id="BGZK01001489">
    <property type="protein sequence ID" value="GBP80937.1"/>
    <property type="molecule type" value="Genomic_DNA"/>
</dbReference>
<proteinExistence type="predicted"/>
<evidence type="ECO:0000313" key="2">
    <source>
        <dbReference type="Proteomes" id="UP000299102"/>
    </source>
</evidence>
<protein>
    <submittedName>
        <fullName evidence="1">Uncharacterized protein</fullName>
    </submittedName>
</protein>
<dbReference type="Proteomes" id="UP000299102">
    <property type="component" value="Unassembled WGS sequence"/>
</dbReference>
<accession>A0A4C1Z2V3</accession>
<dbReference type="AlphaFoldDB" id="A0A4C1Z2V3"/>
<keyword evidence="2" id="KW-1185">Reference proteome</keyword>
<reference evidence="1 2" key="1">
    <citation type="journal article" date="2019" name="Commun. Biol.">
        <title>The bagworm genome reveals a unique fibroin gene that provides high tensile strength.</title>
        <authorList>
            <person name="Kono N."/>
            <person name="Nakamura H."/>
            <person name="Ohtoshi R."/>
            <person name="Tomita M."/>
            <person name="Numata K."/>
            <person name="Arakawa K."/>
        </authorList>
    </citation>
    <scope>NUCLEOTIDE SEQUENCE [LARGE SCALE GENOMIC DNA]</scope>
</reference>
<name>A0A4C1Z2V3_EUMVA</name>
<organism evidence="1 2">
    <name type="scientific">Eumeta variegata</name>
    <name type="common">Bagworm moth</name>
    <name type="synonym">Eumeta japonica</name>
    <dbReference type="NCBI Taxonomy" id="151549"/>
    <lineage>
        <taxon>Eukaryota</taxon>
        <taxon>Metazoa</taxon>
        <taxon>Ecdysozoa</taxon>
        <taxon>Arthropoda</taxon>
        <taxon>Hexapoda</taxon>
        <taxon>Insecta</taxon>
        <taxon>Pterygota</taxon>
        <taxon>Neoptera</taxon>
        <taxon>Endopterygota</taxon>
        <taxon>Lepidoptera</taxon>
        <taxon>Glossata</taxon>
        <taxon>Ditrysia</taxon>
        <taxon>Tineoidea</taxon>
        <taxon>Psychidae</taxon>
        <taxon>Oiketicinae</taxon>
        <taxon>Eumeta</taxon>
    </lineage>
</organism>